<evidence type="ECO:0000259" key="3">
    <source>
        <dbReference type="Pfam" id="PF00501"/>
    </source>
</evidence>
<dbReference type="RefSeq" id="WP_344221452.1">
    <property type="nucleotide sequence ID" value="NZ_BAAAOS010000056.1"/>
</dbReference>
<feature type="domain" description="AMP-dependent synthetase/ligase" evidence="3">
    <location>
        <begin position="25"/>
        <end position="396"/>
    </location>
</feature>
<evidence type="ECO:0000259" key="4">
    <source>
        <dbReference type="Pfam" id="PF13193"/>
    </source>
</evidence>
<dbReference type="Gene3D" id="3.30.300.30">
    <property type="match status" value="1"/>
</dbReference>
<reference evidence="6" key="1">
    <citation type="journal article" date="2019" name="Int. J. Syst. Evol. Microbiol.">
        <title>The Global Catalogue of Microorganisms (GCM) 10K type strain sequencing project: providing services to taxonomists for standard genome sequencing and annotation.</title>
        <authorList>
            <consortium name="The Broad Institute Genomics Platform"/>
            <consortium name="The Broad Institute Genome Sequencing Center for Infectious Disease"/>
            <person name="Wu L."/>
            <person name="Ma J."/>
        </authorList>
    </citation>
    <scope>NUCLEOTIDE SEQUENCE [LARGE SCALE GENOMIC DNA]</scope>
    <source>
        <strain evidence="6">JCM 14969</strain>
    </source>
</reference>
<name>A0ABP4QK45_9ACTN</name>
<comment type="caution">
    <text evidence="5">The sequence shown here is derived from an EMBL/GenBank/DDBJ whole genome shotgun (WGS) entry which is preliminary data.</text>
</comment>
<dbReference type="InterPro" id="IPR020845">
    <property type="entry name" value="AMP-binding_CS"/>
</dbReference>
<evidence type="ECO:0000256" key="2">
    <source>
        <dbReference type="ARBA" id="ARBA00022598"/>
    </source>
</evidence>
<dbReference type="SUPFAM" id="SSF56801">
    <property type="entry name" value="Acetyl-CoA synthetase-like"/>
    <property type="match status" value="1"/>
</dbReference>
<accession>A0ABP4QK45</accession>
<keyword evidence="6" id="KW-1185">Reference proteome</keyword>
<evidence type="ECO:0000256" key="1">
    <source>
        <dbReference type="ARBA" id="ARBA00006432"/>
    </source>
</evidence>
<sequence>MSLPSYASGVSEVPLLGETIGENLRRTVAQYGEREALVEVASGRRWTYGEFGAAVDEFARGLLARGIAKGDRVGIWAPNCAEWTVTQYATASIGAILVNINPAYRTHELAYALNQSGVKLLISATEFKTSDYRKMVDEVRPDCTALEDVVYIGTPDWHAVVEAASQVSQEQLEERASQLSFDDAINIQYTSGTTGYPKGATLSHHNILNNGYFVTETIGFGPDDRLCIPVPFYHCFGMVMANLGCTTHGACMVIPGPAFDPAATLQAVQDERCTGLYGVPTMFIAELGLPGFAEYDLTSLRTGVMAGSPCPIEVMKRCVADMHMAEVAICYGMTETSPVSTQTRRDDDLDRRTSTVGRVMPHVEVKLVDPATGLVVPRGEPGELCTRGYSVMLGYWDEPGKTAESIDRARWMHTGDLAVMRDDGYVNIVGRIKDMVIRGGENVYPREIEEFLYTHPDIADVQVIGVPDARYGEELCAWIKLKDGADPLDATKLKEFATGKLAHYKIPKYVLLVDDFPMTVTGKIRKIEMREKSLALLGLD</sequence>
<dbReference type="Proteomes" id="UP001500393">
    <property type="component" value="Unassembled WGS sequence"/>
</dbReference>
<gene>
    <name evidence="5" type="ORF">GCM10009789_74670</name>
</gene>
<dbReference type="InterPro" id="IPR042099">
    <property type="entry name" value="ANL_N_sf"/>
</dbReference>
<dbReference type="Pfam" id="PF13193">
    <property type="entry name" value="AMP-binding_C"/>
    <property type="match status" value="1"/>
</dbReference>
<dbReference type="PANTHER" id="PTHR43201:SF5">
    <property type="entry name" value="MEDIUM-CHAIN ACYL-COA LIGASE ACSF2, MITOCHONDRIAL"/>
    <property type="match status" value="1"/>
</dbReference>
<dbReference type="InterPro" id="IPR045851">
    <property type="entry name" value="AMP-bd_C_sf"/>
</dbReference>
<protein>
    <submittedName>
        <fullName evidence="5">AMP-binding protein</fullName>
    </submittedName>
</protein>
<keyword evidence="2" id="KW-0436">Ligase</keyword>
<dbReference type="Pfam" id="PF00501">
    <property type="entry name" value="AMP-binding"/>
    <property type="match status" value="1"/>
</dbReference>
<dbReference type="PROSITE" id="PS00455">
    <property type="entry name" value="AMP_BINDING"/>
    <property type="match status" value="1"/>
</dbReference>
<dbReference type="CDD" id="cd05917">
    <property type="entry name" value="FACL_like_2"/>
    <property type="match status" value="1"/>
</dbReference>
<dbReference type="Gene3D" id="3.40.50.12780">
    <property type="entry name" value="N-terminal domain of ligase-like"/>
    <property type="match status" value="1"/>
</dbReference>
<dbReference type="InterPro" id="IPR025110">
    <property type="entry name" value="AMP-bd_C"/>
</dbReference>
<evidence type="ECO:0000313" key="5">
    <source>
        <dbReference type="EMBL" id="GAA1609255.1"/>
    </source>
</evidence>
<comment type="similarity">
    <text evidence="1">Belongs to the ATP-dependent AMP-binding enzyme family.</text>
</comment>
<feature type="domain" description="AMP-binding enzyme C-terminal" evidence="4">
    <location>
        <begin position="447"/>
        <end position="523"/>
    </location>
</feature>
<proteinExistence type="inferred from homology"/>
<organism evidence="5 6">
    <name type="scientific">Kribbella sancticallisti</name>
    <dbReference type="NCBI Taxonomy" id="460087"/>
    <lineage>
        <taxon>Bacteria</taxon>
        <taxon>Bacillati</taxon>
        <taxon>Actinomycetota</taxon>
        <taxon>Actinomycetes</taxon>
        <taxon>Propionibacteriales</taxon>
        <taxon>Kribbellaceae</taxon>
        <taxon>Kribbella</taxon>
    </lineage>
</organism>
<dbReference type="InterPro" id="IPR000873">
    <property type="entry name" value="AMP-dep_synth/lig_dom"/>
</dbReference>
<dbReference type="PANTHER" id="PTHR43201">
    <property type="entry name" value="ACYL-COA SYNTHETASE"/>
    <property type="match status" value="1"/>
</dbReference>
<evidence type="ECO:0000313" key="6">
    <source>
        <dbReference type="Proteomes" id="UP001500393"/>
    </source>
</evidence>
<dbReference type="EMBL" id="BAAAOS010000056">
    <property type="protein sequence ID" value="GAA1609255.1"/>
    <property type="molecule type" value="Genomic_DNA"/>
</dbReference>